<dbReference type="SMART" id="SM00853">
    <property type="entry name" value="MutL_C"/>
    <property type="match status" value="1"/>
</dbReference>
<evidence type="ECO:0000313" key="3">
    <source>
        <dbReference type="Proteomes" id="UP000261620"/>
    </source>
</evidence>
<keyword evidence="3" id="KW-1185">Reference proteome</keyword>
<dbReference type="PANTHER" id="PTHR10073">
    <property type="entry name" value="DNA MISMATCH REPAIR PROTEIN MLH, PMS, MUTL"/>
    <property type="match status" value="1"/>
</dbReference>
<dbReference type="FunFam" id="3.30.1540.20:FF:000019">
    <property type="entry name" value="PMS1 homolog 2, mismatch repair system component"/>
    <property type="match status" value="1"/>
</dbReference>
<dbReference type="OMA" id="CKKDMET"/>
<dbReference type="Proteomes" id="UP000261620">
    <property type="component" value="Unplaced"/>
</dbReference>
<dbReference type="InterPro" id="IPR042121">
    <property type="entry name" value="MutL_C_regsub"/>
</dbReference>
<dbReference type="Gene3D" id="3.30.1540.20">
    <property type="entry name" value="MutL, C-terminal domain, dimerisation subdomain"/>
    <property type="match status" value="1"/>
</dbReference>
<dbReference type="GO" id="GO:0016887">
    <property type="term" value="F:ATP hydrolysis activity"/>
    <property type="evidence" value="ECO:0007669"/>
    <property type="project" value="InterPro"/>
</dbReference>
<dbReference type="GO" id="GO:0006298">
    <property type="term" value="P:mismatch repair"/>
    <property type="evidence" value="ECO:0007669"/>
    <property type="project" value="InterPro"/>
</dbReference>
<dbReference type="PANTHER" id="PTHR10073:SF52">
    <property type="entry name" value="MISMATCH REPAIR ENDONUCLEASE PMS2"/>
    <property type="match status" value="1"/>
</dbReference>
<evidence type="ECO:0000259" key="1">
    <source>
        <dbReference type="SMART" id="SM00853"/>
    </source>
</evidence>
<name>A0A3Q3VR49_MOLML</name>
<dbReference type="InterPro" id="IPR037198">
    <property type="entry name" value="MutL_C_sf"/>
</dbReference>
<protein>
    <recommendedName>
        <fullName evidence="1">MutL C-terminal dimerisation domain-containing protein</fullName>
    </recommendedName>
</protein>
<reference evidence="2" key="1">
    <citation type="submission" date="2025-08" db="UniProtKB">
        <authorList>
            <consortium name="Ensembl"/>
        </authorList>
    </citation>
    <scope>IDENTIFICATION</scope>
</reference>
<dbReference type="Ensembl" id="ENSMMOT00000003606.1">
    <property type="protein sequence ID" value="ENSMMOP00000003553.1"/>
    <property type="gene ID" value="ENSMMOG00000002838.1"/>
</dbReference>
<dbReference type="STRING" id="94237.ENSMMOP00000003553"/>
<dbReference type="InterPro" id="IPR042120">
    <property type="entry name" value="MutL_C_dimsub"/>
</dbReference>
<evidence type="ECO:0000313" key="2">
    <source>
        <dbReference type="Ensembl" id="ENSMMOP00000003553.1"/>
    </source>
</evidence>
<dbReference type="SUPFAM" id="SSF118116">
    <property type="entry name" value="DNA mismatch repair protein MutL"/>
    <property type="match status" value="1"/>
</dbReference>
<dbReference type="InterPro" id="IPR038973">
    <property type="entry name" value="MutL/Mlh/Pms-like"/>
</dbReference>
<dbReference type="AlphaFoldDB" id="A0A3Q3VR49"/>
<reference evidence="2" key="2">
    <citation type="submission" date="2025-09" db="UniProtKB">
        <authorList>
            <consortium name="Ensembl"/>
        </authorList>
    </citation>
    <scope>IDENTIFICATION</scope>
</reference>
<proteinExistence type="predicted"/>
<feature type="domain" description="MutL C-terminal dimerisation" evidence="1">
    <location>
        <begin position="7"/>
        <end position="151"/>
    </location>
</feature>
<sequence length="191" mass="21951">MFKQMEIIGQFNLGFIIAKLNSDLFMIDQHATDEKYNFEMLQQHTVLQGQKLIAPQKLHLTAVSESVLIENLEIFRKNGFEFLVDEDAQVMERVKLVSLPTSKNWTFGPGDVEELIFMLNDSPGVMCRPSRVRQMFASRACRKSVMIGTALSVSEMKKLLFHMGEIEHPWNCPHGRPTMRHLVNLEIVSKD</sequence>
<dbReference type="Pfam" id="PF08676">
    <property type="entry name" value="MutL_C"/>
    <property type="match status" value="1"/>
</dbReference>
<dbReference type="FunFam" id="3.30.1370.100:FF:000001">
    <property type="entry name" value="Mismatch repair endonuclease pms1, putative"/>
    <property type="match status" value="1"/>
</dbReference>
<dbReference type="GO" id="GO:0140664">
    <property type="term" value="F:ATP-dependent DNA damage sensor activity"/>
    <property type="evidence" value="ECO:0007669"/>
    <property type="project" value="InterPro"/>
</dbReference>
<dbReference type="GO" id="GO:0032389">
    <property type="term" value="C:MutLalpha complex"/>
    <property type="evidence" value="ECO:0007669"/>
    <property type="project" value="TreeGrafter"/>
</dbReference>
<dbReference type="GO" id="GO:0005524">
    <property type="term" value="F:ATP binding"/>
    <property type="evidence" value="ECO:0007669"/>
    <property type="project" value="InterPro"/>
</dbReference>
<accession>A0A3Q3VR49</accession>
<organism evidence="2 3">
    <name type="scientific">Mola mola</name>
    <name type="common">Ocean sunfish</name>
    <name type="synonym">Tetraodon mola</name>
    <dbReference type="NCBI Taxonomy" id="94237"/>
    <lineage>
        <taxon>Eukaryota</taxon>
        <taxon>Metazoa</taxon>
        <taxon>Chordata</taxon>
        <taxon>Craniata</taxon>
        <taxon>Vertebrata</taxon>
        <taxon>Euteleostomi</taxon>
        <taxon>Actinopterygii</taxon>
        <taxon>Neopterygii</taxon>
        <taxon>Teleostei</taxon>
        <taxon>Neoteleostei</taxon>
        <taxon>Acanthomorphata</taxon>
        <taxon>Eupercaria</taxon>
        <taxon>Tetraodontiformes</taxon>
        <taxon>Molidae</taxon>
        <taxon>Mola</taxon>
    </lineage>
</organism>
<dbReference type="InterPro" id="IPR014790">
    <property type="entry name" value="MutL_C"/>
</dbReference>
<dbReference type="Gene3D" id="3.30.1370.100">
    <property type="entry name" value="MutL, C-terminal domain, regulatory subdomain"/>
    <property type="match status" value="1"/>
</dbReference>